<feature type="domain" description="PPC" evidence="3">
    <location>
        <begin position="223"/>
        <end position="363"/>
    </location>
</feature>
<dbReference type="PANTHER" id="PTHR31500">
    <property type="entry name" value="AT-HOOK MOTIF NUCLEAR-LOCALIZED PROTEIN 9"/>
    <property type="match status" value="1"/>
</dbReference>
<dbReference type="InterPro" id="IPR005175">
    <property type="entry name" value="PPC_dom"/>
</dbReference>
<dbReference type="PANTHER" id="PTHR31500:SF68">
    <property type="entry name" value="AT-HOOK MOTIF NUCLEAR-LOCALIZED PROTEIN 14"/>
    <property type="match status" value="1"/>
</dbReference>
<keyword evidence="1" id="KW-0238">DNA-binding</keyword>
<name>A0A0C9S470_9CONI</name>
<feature type="compositionally biased region" description="Low complexity" evidence="2">
    <location>
        <begin position="86"/>
        <end position="122"/>
    </location>
</feature>
<dbReference type="GO" id="GO:0005634">
    <property type="term" value="C:nucleus"/>
    <property type="evidence" value="ECO:0007669"/>
    <property type="project" value="UniProtKB-SubCell"/>
</dbReference>
<dbReference type="InterPro" id="IPR039605">
    <property type="entry name" value="AHL"/>
</dbReference>
<feature type="region of interest" description="Disordered" evidence="2">
    <location>
        <begin position="431"/>
        <end position="473"/>
    </location>
</feature>
<evidence type="ECO:0000256" key="2">
    <source>
        <dbReference type="SAM" id="MobiDB-lite"/>
    </source>
</evidence>
<dbReference type="Gene3D" id="3.30.1330.80">
    <property type="entry name" value="Hypothetical protein, similar to alpha- acetolactate decarboxylase, domain 2"/>
    <property type="match status" value="1"/>
</dbReference>
<sequence>MEGTESTGHPPPPPPPSYSSFTGLYHRNFLPPNSNISYHHQHYSNNNLNPNPNYNPNYNLNSCPPANAVFIGGCSQQRAMVSPEQPMNMNNNNNNSGSNATMPNNNNNNTNVNANATSSNSPPGVYSECKNPNAIFAHPVNERGSMGSERGNMGMGIVRPDTFKRKRGRPRKYGTDGADGFAVTGAMALGLSSPSPSPSPFSSDKRAAYGSGKKAQMVALGCAGQGFTAHVITIAAGEDVCKKIMAFMQHGPWAVCVLSANGAVSNATLRQPAMSGGIVTYEGRFEILSLSGSFLLTEVGGTRTRTGGLSVSLAGSDGRVVGGGVGGLLTAASPVQVVVGTFLVDSKKDLACIGNGEPAMHTLSASVSGGSPSPPPVVMQSRVEVSGGCNLGKGCHGEQNAGSCSYNMQPQVLNMTYLQSMDWANPHFEAETKSDTDTALTGRAKSMDQTDGSRSNRGDEEEESREQNIMFEN</sequence>
<feature type="region of interest" description="Disordered" evidence="2">
    <location>
        <begin position="1"/>
        <end position="24"/>
    </location>
</feature>
<keyword evidence="1" id="KW-0804">Transcription</keyword>
<dbReference type="CDD" id="cd11378">
    <property type="entry name" value="DUF296"/>
    <property type="match status" value="1"/>
</dbReference>
<protein>
    <recommendedName>
        <fullName evidence="1">AT-hook motif nuclear-localized protein</fullName>
    </recommendedName>
</protein>
<evidence type="ECO:0000259" key="3">
    <source>
        <dbReference type="PROSITE" id="PS51742"/>
    </source>
</evidence>
<dbReference type="PROSITE" id="PS51742">
    <property type="entry name" value="PPC"/>
    <property type="match status" value="1"/>
</dbReference>
<comment type="domain">
    <text evidence="1">The PPC domain mediates interactions between AHL proteins.</text>
</comment>
<evidence type="ECO:0000313" key="4">
    <source>
        <dbReference type="EMBL" id="JAG85548.1"/>
    </source>
</evidence>
<dbReference type="Pfam" id="PF03479">
    <property type="entry name" value="PCC"/>
    <property type="match status" value="1"/>
</dbReference>
<feature type="region of interest" description="Disordered" evidence="2">
    <location>
        <begin position="84"/>
        <end position="125"/>
    </location>
</feature>
<evidence type="ECO:0000256" key="1">
    <source>
        <dbReference type="RuleBase" id="RU367031"/>
    </source>
</evidence>
<organism evidence="4">
    <name type="scientific">Wollemia nobilis</name>
    <dbReference type="NCBI Taxonomy" id="56998"/>
    <lineage>
        <taxon>Eukaryota</taxon>
        <taxon>Viridiplantae</taxon>
        <taxon>Streptophyta</taxon>
        <taxon>Embryophyta</taxon>
        <taxon>Tracheophyta</taxon>
        <taxon>Spermatophyta</taxon>
        <taxon>Pinopsida</taxon>
        <taxon>Pinidae</taxon>
        <taxon>Conifers II</taxon>
        <taxon>Araucariales</taxon>
        <taxon>Araucariaceae</taxon>
        <taxon>Wollemia</taxon>
    </lineage>
</organism>
<dbReference type="EMBL" id="GCHU01025765">
    <property type="protein sequence ID" value="JAG85548.1"/>
    <property type="molecule type" value="Transcribed_RNA"/>
</dbReference>
<keyword evidence="1" id="KW-0539">Nucleus</keyword>
<comment type="subcellular location">
    <subcellularLocation>
        <location evidence="1">Nucleus</location>
    </subcellularLocation>
</comment>
<dbReference type="SUPFAM" id="SSF117856">
    <property type="entry name" value="AF0104/ALDC/Ptd012-like"/>
    <property type="match status" value="1"/>
</dbReference>
<proteinExistence type="predicted"/>
<dbReference type="GO" id="GO:0003680">
    <property type="term" value="F:minor groove of adenine-thymine-rich DNA binding"/>
    <property type="evidence" value="ECO:0007669"/>
    <property type="project" value="UniProtKB-UniRule"/>
</dbReference>
<dbReference type="AlphaFoldDB" id="A0A0C9S470"/>
<keyword evidence="1" id="KW-0805">Transcription regulation</keyword>
<accession>A0A0C9S470</accession>
<reference evidence="4" key="1">
    <citation type="submission" date="2015-02" db="EMBL/GenBank/DDBJ databases">
        <title>A transcriptome of Wollemia nobilis - a relic of Gondwana.</title>
        <authorList>
            <person name="Chia J.Y."/>
            <person name="Leong Y.S."/>
            <person name="Abdul Karim S."/>
            <person name="Wan Azmi N."/>
            <person name="Hercus R."/>
            <person name="Croft L."/>
        </authorList>
    </citation>
    <scope>NUCLEOTIDE SEQUENCE</scope>
    <source>
        <strain evidence="4">MaeBrown</strain>
        <tissue evidence="4">Leaf</tissue>
    </source>
</reference>
<comment type="function">
    <text evidence="1">Transcription factor that specifically binds AT-rich DNA sequences related to the nuclear matrix attachment regions (MARs).</text>
</comment>